<dbReference type="Proteomes" id="UP000183639">
    <property type="component" value="Unassembled WGS sequence"/>
</dbReference>
<protein>
    <submittedName>
        <fullName evidence="1">Uncharacterized protein</fullName>
    </submittedName>
</protein>
<dbReference type="EMBL" id="FOQK01000020">
    <property type="protein sequence ID" value="SFI19110.1"/>
    <property type="molecule type" value="Genomic_DNA"/>
</dbReference>
<evidence type="ECO:0000313" key="1">
    <source>
        <dbReference type="EMBL" id="SFI19110.1"/>
    </source>
</evidence>
<sequence length="351" mass="40456">MNHTPCFTSASLDTNILIHLWRSQTEEMLRQMFSKVYVHQWLLDTELPHHADMALRGKIIDSMDDGFLVPVDNAMLKEEGLYSKFKWELENLAMFFSHGDTGEGFVIALAKVYGIPAVVTNDIKKDGPKWYLNIRASEPFGFSSDEVLLINYLKGAISEDECLTKFQTMNEVNGLNWRIKVCVNRFAQRFLGKIDREIPASVRDHQWIADFAQEFHLDVAERLAKLRAYIPAEEKSVVSQAPKTRQELLLSDYPLSCSMEKRAVQESYRRAYQFMEKTKESLNVPVDTVIACVLEQLGYNQSEIVDTMDALSPMAENRILYSKLAFMKRNEYDNFEKIQACCDYVKQALEV</sequence>
<dbReference type="AlphaFoldDB" id="A0A1I3G6K5"/>
<organism evidence="1 2">
    <name type="scientific">Selenomonas ruminantium</name>
    <dbReference type="NCBI Taxonomy" id="971"/>
    <lineage>
        <taxon>Bacteria</taxon>
        <taxon>Bacillati</taxon>
        <taxon>Bacillota</taxon>
        <taxon>Negativicutes</taxon>
        <taxon>Selenomonadales</taxon>
        <taxon>Selenomonadaceae</taxon>
        <taxon>Selenomonas</taxon>
    </lineage>
</organism>
<gene>
    <name evidence="1" type="ORF">SAMN04487861_12034</name>
</gene>
<accession>A0A1I3G6K5</accession>
<dbReference type="OrthoDB" id="2041235at2"/>
<dbReference type="RefSeq" id="WP_075444784.1">
    <property type="nucleotide sequence ID" value="NZ_FOQK01000020.1"/>
</dbReference>
<name>A0A1I3G6K5_SELRU</name>
<reference evidence="1 2" key="1">
    <citation type="submission" date="2016-10" db="EMBL/GenBank/DDBJ databases">
        <authorList>
            <person name="de Groot N.N."/>
        </authorList>
    </citation>
    <scope>NUCLEOTIDE SEQUENCE [LARGE SCALE GENOMIC DNA]</scope>
    <source>
        <strain evidence="1 2">Z108</strain>
    </source>
</reference>
<evidence type="ECO:0000313" key="2">
    <source>
        <dbReference type="Proteomes" id="UP000183639"/>
    </source>
</evidence>
<proteinExistence type="predicted"/>